<dbReference type="PANTHER" id="PTHR40903">
    <property type="entry name" value="GLYCINE-RICH CELL WALL STRUCTURAL PROTEIN 1-LIKE"/>
    <property type="match status" value="1"/>
</dbReference>
<feature type="compositionally biased region" description="Low complexity" evidence="1">
    <location>
        <begin position="167"/>
        <end position="181"/>
    </location>
</feature>
<feature type="region of interest" description="Disordered" evidence="1">
    <location>
        <begin position="748"/>
        <end position="767"/>
    </location>
</feature>
<dbReference type="PANTHER" id="PTHR40903:SF1">
    <property type="entry name" value="HYPHALLY REGULATED CELL WALL PROTEIN 3"/>
    <property type="match status" value="1"/>
</dbReference>
<feature type="region of interest" description="Disordered" evidence="1">
    <location>
        <begin position="463"/>
        <end position="491"/>
    </location>
</feature>
<name>A0A835XJ99_9CHLO</name>
<accession>A0A835XJ99</accession>
<evidence type="ECO:0000256" key="1">
    <source>
        <dbReference type="SAM" id="MobiDB-lite"/>
    </source>
</evidence>
<sequence>MTAARLIQLVSSSDTATGLASAVPGPMASSVEAGTGAAPGGLAGTGAARAGGPEGARGGAEQRAAPRHLGPDSPPVLASMTDMLFASHLPMSYSWRSVSADSAASPDACGQGGSTVFLVPLVAGHRVVAALWVAKAEAGSQAGGCSGAEAPPAQEGAGGAAGGGVTAAGATSGRPQADGEAAAGAGAFRPCHTVMSSPSFLQQLGLSVSLVLLTGDACGQLGVLSNSVYDVSTAASMQQLTRSLGATLEDHIRSMYYLESRVTIILVPDPSATVGLVLTQPDSGPVEPPQAASATQRTRFARSRTAGPDRLLGSQPVVASIMQPLASSVVGRPGGGGGASTDAGAYAGADRGGGGGGDAAPERQARLPAATELGAENEETARIRPLLLHQTLLGQMLSRRREELTFEVAVVNSDAGSSGVPQASMRAAALLVQDCVLHLQDPRRPARDLLMLMGGVGAGGGSRQRPLAAAAASAREPPSASTGAWSSPGMRGGSAMVGGIGLGGMGGNSPRRSRGGAVRSLLLLTLPGSQGEEDGCTLGLYVAFPHQLPQPLLIEAQGSLLGVAELLQPLVSAKLRELSPKIDILGVTATAASTASASAAAGPAAVYMGASAHGGRRLLHQAEPRMLVALPSVADILVDILPLAPVQLEQLEAEATVNTTPAGPDGSLAWRGGLQGSVSAGSLLLSTGIMDYAASGHVAGAQAGPFSRGSLTPPLVAHPVSVADIDLVPTGGASTGVGIAGSLRGGQFGTAPAVTDDRGLEGHGSLR</sequence>
<feature type="compositionally biased region" description="Gly residues" evidence="1">
    <location>
        <begin position="156"/>
        <end position="166"/>
    </location>
</feature>
<feature type="compositionally biased region" description="Low complexity" evidence="1">
    <location>
        <begin position="463"/>
        <end position="481"/>
    </location>
</feature>
<feature type="region of interest" description="Disordered" evidence="1">
    <location>
        <begin position="280"/>
        <end position="309"/>
    </location>
</feature>
<feature type="compositionally biased region" description="Low complexity" evidence="1">
    <location>
        <begin position="340"/>
        <end position="349"/>
    </location>
</feature>
<feature type="region of interest" description="Disordered" evidence="1">
    <location>
        <begin position="142"/>
        <end position="181"/>
    </location>
</feature>
<comment type="caution">
    <text evidence="2">The sequence shown here is derived from an EMBL/GenBank/DDBJ whole genome shotgun (WGS) entry which is preliminary data.</text>
</comment>
<organism evidence="2 3">
    <name type="scientific">Edaphochlamys debaryana</name>
    <dbReference type="NCBI Taxonomy" id="47281"/>
    <lineage>
        <taxon>Eukaryota</taxon>
        <taxon>Viridiplantae</taxon>
        <taxon>Chlorophyta</taxon>
        <taxon>core chlorophytes</taxon>
        <taxon>Chlorophyceae</taxon>
        <taxon>CS clade</taxon>
        <taxon>Chlamydomonadales</taxon>
        <taxon>Chlamydomonadales incertae sedis</taxon>
        <taxon>Edaphochlamys</taxon>
    </lineage>
</organism>
<dbReference type="Proteomes" id="UP000612055">
    <property type="component" value="Unassembled WGS sequence"/>
</dbReference>
<feature type="region of interest" description="Disordered" evidence="1">
    <location>
        <begin position="332"/>
        <end position="362"/>
    </location>
</feature>
<keyword evidence="3" id="KW-1185">Reference proteome</keyword>
<dbReference type="AlphaFoldDB" id="A0A835XJ99"/>
<evidence type="ECO:0000313" key="2">
    <source>
        <dbReference type="EMBL" id="KAG2484831.1"/>
    </source>
</evidence>
<protein>
    <submittedName>
        <fullName evidence="2">Uncharacterized protein</fullName>
    </submittedName>
</protein>
<evidence type="ECO:0000313" key="3">
    <source>
        <dbReference type="Proteomes" id="UP000612055"/>
    </source>
</evidence>
<proteinExistence type="predicted"/>
<feature type="region of interest" description="Disordered" evidence="1">
    <location>
        <begin position="18"/>
        <end position="75"/>
    </location>
</feature>
<reference evidence="2" key="1">
    <citation type="journal article" date="2020" name="bioRxiv">
        <title>Comparative genomics of Chlamydomonas.</title>
        <authorList>
            <person name="Craig R.J."/>
            <person name="Hasan A.R."/>
            <person name="Ness R.W."/>
            <person name="Keightley P.D."/>
        </authorList>
    </citation>
    <scope>NUCLEOTIDE SEQUENCE</scope>
    <source>
        <strain evidence="2">CCAP 11/70</strain>
    </source>
</reference>
<dbReference type="EMBL" id="JAEHOE010000141">
    <property type="protein sequence ID" value="KAG2484831.1"/>
    <property type="molecule type" value="Genomic_DNA"/>
</dbReference>
<gene>
    <name evidence="2" type="ORF">HYH03_016398</name>
</gene>